<feature type="region of interest" description="Disordered" evidence="1">
    <location>
        <begin position="1"/>
        <end position="95"/>
    </location>
</feature>
<feature type="compositionally biased region" description="Basic residues" evidence="1">
    <location>
        <begin position="37"/>
        <end position="56"/>
    </location>
</feature>
<feature type="compositionally biased region" description="Polar residues" evidence="1">
    <location>
        <begin position="25"/>
        <end position="36"/>
    </location>
</feature>
<sequence length="112" mass="12680">MSTSLLHQPIPPFLTSSSPSVSSSQLTNLSFYLNPSTKKHHCHKRPTATVNLKKKNPWLDPYDYGEDPKMERGSLYSEGKQDEDPRPPENPNNPYGFLKFPYGYNVEIALLG</sequence>
<gene>
    <name evidence="2" type="ORF">IFM89_016076</name>
</gene>
<accession>A0A835M861</accession>
<dbReference type="InterPro" id="IPR044983">
    <property type="entry name" value="PNSB1"/>
</dbReference>
<dbReference type="AlphaFoldDB" id="A0A835M861"/>
<evidence type="ECO:0000256" key="1">
    <source>
        <dbReference type="SAM" id="MobiDB-lite"/>
    </source>
</evidence>
<dbReference type="PANTHER" id="PTHR37698:SF1">
    <property type="entry name" value="PHOTOSYNTHETIC NDH SUBUNIT OF SUBCOMPLEX B 1, CHLOROPLASTIC"/>
    <property type="match status" value="1"/>
</dbReference>
<name>A0A835M861_9MAGN</name>
<proteinExistence type="predicted"/>
<reference evidence="2 3" key="1">
    <citation type="submission" date="2020-10" db="EMBL/GenBank/DDBJ databases">
        <title>The Coptis chinensis genome and diversification of protoberbering-type alkaloids.</title>
        <authorList>
            <person name="Wang B."/>
            <person name="Shu S."/>
            <person name="Song C."/>
            <person name="Liu Y."/>
        </authorList>
    </citation>
    <scope>NUCLEOTIDE SEQUENCE [LARGE SCALE GENOMIC DNA]</scope>
    <source>
        <strain evidence="2">HL-2020</strain>
        <tissue evidence="2">Leaf</tissue>
    </source>
</reference>
<evidence type="ECO:0000313" key="3">
    <source>
        <dbReference type="Proteomes" id="UP000631114"/>
    </source>
</evidence>
<dbReference type="GO" id="GO:0010598">
    <property type="term" value="C:NAD(P)H dehydrogenase complex (plastoquinone)"/>
    <property type="evidence" value="ECO:0007669"/>
    <property type="project" value="InterPro"/>
</dbReference>
<protein>
    <submittedName>
        <fullName evidence="2">Uncharacterized protein</fullName>
    </submittedName>
</protein>
<dbReference type="GO" id="GO:0009773">
    <property type="term" value="P:photosynthetic electron transport in photosystem I"/>
    <property type="evidence" value="ECO:0007669"/>
    <property type="project" value="InterPro"/>
</dbReference>
<comment type="caution">
    <text evidence="2">The sequence shown here is derived from an EMBL/GenBank/DDBJ whole genome shotgun (WGS) entry which is preliminary data.</text>
</comment>
<dbReference type="PANTHER" id="PTHR37698">
    <property type="entry name" value="PHOTOSYNTHETIC NDH SUBUNIT OF SUBCOMPLEX B 1, CHLOROPLASTIC"/>
    <property type="match status" value="1"/>
</dbReference>
<evidence type="ECO:0000313" key="2">
    <source>
        <dbReference type="EMBL" id="KAF9614231.1"/>
    </source>
</evidence>
<organism evidence="2 3">
    <name type="scientific">Coptis chinensis</name>
    <dbReference type="NCBI Taxonomy" id="261450"/>
    <lineage>
        <taxon>Eukaryota</taxon>
        <taxon>Viridiplantae</taxon>
        <taxon>Streptophyta</taxon>
        <taxon>Embryophyta</taxon>
        <taxon>Tracheophyta</taxon>
        <taxon>Spermatophyta</taxon>
        <taxon>Magnoliopsida</taxon>
        <taxon>Ranunculales</taxon>
        <taxon>Ranunculaceae</taxon>
        <taxon>Coptidoideae</taxon>
        <taxon>Coptis</taxon>
    </lineage>
</organism>
<keyword evidence="3" id="KW-1185">Reference proteome</keyword>
<dbReference type="GO" id="GO:0009507">
    <property type="term" value="C:chloroplast"/>
    <property type="evidence" value="ECO:0007669"/>
    <property type="project" value="InterPro"/>
</dbReference>
<dbReference type="EMBL" id="JADFTS010000003">
    <property type="protein sequence ID" value="KAF9614231.1"/>
    <property type="molecule type" value="Genomic_DNA"/>
</dbReference>
<dbReference type="Proteomes" id="UP000631114">
    <property type="component" value="Unassembled WGS sequence"/>
</dbReference>